<accession>A0A914XXW3</accession>
<keyword evidence="1" id="KW-1185">Reference proteome</keyword>
<proteinExistence type="predicted"/>
<name>A0A914XXW3_9BILA</name>
<dbReference type="WBParaSite" id="PSU_v2.g12040.t1">
    <property type="protein sequence ID" value="PSU_v2.g12040.t1"/>
    <property type="gene ID" value="PSU_v2.g12040"/>
</dbReference>
<sequence length="162" mass="19184">MYYILSHASLPTQIKLSQSCKDILEKLYKRHDYQVDKLWMNGSNKSYYQIYNGKIYIYPTTQFLLQLKHQFIVNKSLFLYNVKEQMVEQVLAKLDYTKVEEVILSCCIVDFAILKKILKIPSLKLISFWSSNVINTGKILITFDIEEYITDNFPNVYIHHPD</sequence>
<evidence type="ECO:0000313" key="1">
    <source>
        <dbReference type="Proteomes" id="UP000887577"/>
    </source>
</evidence>
<organism evidence="1 2">
    <name type="scientific">Panagrolaimus superbus</name>
    <dbReference type="NCBI Taxonomy" id="310955"/>
    <lineage>
        <taxon>Eukaryota</taxon>
        <taxon>Metazoa</taxon>
        <taxon>Ecdysozoa</taxon>
        <taxon>Nematoda</taxon>
        <taxon>Chromadorea</taxon>
        <taxon>Rhabditida</taxon>
        <taxon>Tylenchina</taxon>
        <taxon>Panagrolaimomorpha</taxon>
        <taxon>Panagrolaimoidea</taxon>
        <taxon>Panagrolaimidae</taxon>
        <taxon>Panagrolaimus</taxon>
    </lineage>
</organism>
<evidence type="ECO:0000313" key="2">
    <source>
        <dbReference type="WBParaSite" id="PSU_v2.g12040.t1"/>
    </source>
</evidence>
<dbReference type="AlphaFoldDB" id="A0A914XXW3"/>
<reference evidence="2" key="1">
    <citation type="submission" date="2022-11" db="UniProtKB">
        <authorList>
            <consortium name="WormBaseParasite"/>
        </authorList>
    </citation>
    <scope>IDENTIFICATION</scope>
</reference>
<protein>
    <submittedName>
        <fullName evidence="2">Uncharacterized protein</fullName>
    </submittedName>
</protein>
<dbReference type="Proteomes" id="UP000887577">
    <property type="component" value="Unplaced"/>
</dbReference>